<name>A0A429ZP23_9ENTE</name>
<organism evidence="6 7">
    <name type="scientific">Vagococcus salmoninarum</name>
    <dbReference type="NCBI Taxonomy" id="2739"/>
    <lineage>
        <taxon>Bacteria</taxon>
        <taxon>Bacillati</taxon>
        <taxon>Bacillota</taxon>
        <taxon>Bacilli</taxon>
        <taxon>Lactobacillales</taxon>
        <taxon>Enterococcaceae</taxon>
        <taxon>Vagococcus</taxon>
    </lineage>
</organism>
<evidence type="ECO:0000313" key="7">
    <source>
        <dbReference type="Proteomes" id="UP000287239"/>
    </source>
</evidence>
<evidence type="ECO:0000256" key="2">
    <source>
        <dbReference type="ARBA" id="ARBA00022692"/>
    </source>
</evidence>
<evidence type="ECO:0000256" key="4">
    <source>
        <dbReference type="ARBA" id="ARBA00023136"/>
    </source>
</evidence>
<dbReference type="GO" id="GO:0016020">
    <property type="term" value="C:membrane"/>
    <property type="evidence" value="ECO:0007669"/>
    <property type="project" value="UniProtKB-SubCell"/>
</dbReference>
<keyword evidence="7" id="KW-1185">Reference proteome</keyword>
<dbReference type="RefSeq" id="WP_126779691.1">
    <property type="nucleotide sequence ID" value="NZ_NGJU01000010.1"/>
</dbReference>
<dbReference type="PANTHER" id="PTHR43427:SF12">
    <property type="entry name" value="CHLORIDE TRANSPORTER"/>
    <property type="match status" value="1"/>
</dbReference>
<reference evidence="6 7" key="1">
    <citation type="submission" date="2017-05" db="EMBL/GenBank/DDBJ databases">
        <title>Vagococcus spp. assemblies.</title>
        <authorList>
            <person name="Gulvik C.A."/>
        </authorList>
    </citation>
    <scope>NUCLEOTIDE SEQUENCE [LARGE SCALE GENOMIC DNA]</scope>
    <source>
        <strain evidence="6 7">NCFB 2777</strain>
    </source>
</reference>
<feature type="transmembrane region" description="Helical" evidence="5">
    <location>
        <begin position="359"/>
        <end position="386"/>
    </location>
</feature>
<feature type="transmembrane region" description="Helical" evidence="5">
    <location>
        <begin position="46"/>
        <end position="66"/>
    </location>
</feature>
<dbReference type="Pfam" id="PF00654">
    <property type="entry name" value="Voltage_CLC"/>
    <property type="match status" value="1"/>
</dbReference>
<evidence type="ECO:0000256" key="3">
    <source>
        <dbReference type="ARBA" id="ARBA00022989"/>
    </source>
</evidence>
<evidence type="ECO:0000256" key="5">
    <source>
        <dbReference type="SAM" id="Phobius"/>
    </source>
</evidence>
<dbReference type="AlphaFoldDB" id="A0A429ZP23"/>
<dbReference type="GO" id="GO:0015108">
    <property type="term" value="F:chloride transmembrane transporter activity"/>
    <property type="evidence" value="ECO:0007669"/>
    <property type="project" value="InterPro"/>
</dbReference>
<dbReference type="PANTHER" id="PTHR43427">
    <property type="entry name" value="CHLORIDE CHANNEL PROTEIN CLC-E"/>
    <property type="match status" value="1"/>
</dbReference>
<dbReference type="InterPro" id="IPR050368">
    <property type="entry name" value="ClC-type_chloride_channel"/>
</dbReference>
<dbReference type="InterPro" id="IPR001807">
    <property type="entry name" value="ClC"/>
</dbReference>
<gene>
    <name evidence="6" type="ORF">CBF35_07525</name>
</gene>
<feature type="transmembrane region" description="Helical" evidence="5">
    <location>
        <begin position="179"/>
        <end position="204"/>
    </location>
</feature>
<comment type="subcellular location">
    <subcellularLocation>
        <location evidence="1">Membrane</location>
        <topology evidence="1">Multi-pass membrane protein</topology>
    </subcellularLocation>
</comment>
<dbReference type="OrthoDB" id="9767361at2"/>
<dbReference type="SUPFAM" id="SSF81340">
    <property type="entry name" value="Clc chloride channel"/>
    <property type="match status" value="1"/>
</dbReference>
<keyword evidence="4 5" id="KW-0472">Membrane</keyword>
<feature type="transmembrane region" description="Helical" evidence="5">
    <location>
        <begin position="216"/>
        <end position="241"/>
    </location>
</feature>
<dbReference type="Proteomes" id="UP000287239">
    <property type="component" value="Unassembled WGS sequence"/>
</dbReference>
<dbReference type="InterPro" id="IPR014743">
    <property type="entry name" value="Cl-channel_core"/>
</dbReference>
<evidence type="ECO:0008006" key="8">
    <source>
        <dbReference type="Google" id="ProtNLM"/>
    </source>
</evidence>
<protein>
    <recommendedName>
        <fullName evidence="8">Voltage-gated chloride channel protein</fullName>
    </recommendedName>
</protein>
<evidence type="ECO:0000256" key="1">
    <source>
        <dbReference type="ARBA" id="ARBA00004141"/>
    </source>
</evidence>
<keyword evidence="3 5" id="KW-1133">Transmembrane helix</keyword>
<dbReference type="GeneID" id="98568214"/>
<keyword evidence="2 5" id="KW-0812">Transmembrane</keyword>
<feature type="transmembrane region" description="Helical" evidence="5">
    <location>
        <begin position="253"/>
        <end position="271"/>
    </location>
</feature>
<comment type="caution">
    <text evidence="6">The sequence shown here is derived from an EMBL/GenBank/DDBJ whole genome shotgun (WGS) entry which is preliminary data.</text>
</comment>
<sequence>MAKQLEKTVKELFKWTSISLVIGTGIGLLASFFLMSLALVTKIREANLWIILFLPLSGMLFMHLYLKYSRESLGGNNLVIRQGQGATGNVPWQMLPLTLFGTITTHLFGGSVGREGTAVQMGGALAEATGKLFRVNQKDRWLLIICGISGGFSAVFGTPVAGAIFSFEVLKRAKFKGTSLVVSLLTALIANRVATLAGATHSLYQLGEVPQTTLRVFGYVLVFSVIFGLVSRFFAFSVSFIKKLYQKLIVNEVLRIGFGACLVLLLAGSYGTSRYLGLSLPILSDSFQGSQPTFDFLNKFIFTVLSLGAGFQGGEVTPLFEIGASLGSLLGQLSQLPVGFVAGLGFVSVFAGATKTPVASFFMALELFGVTAAGWFLLGSFISVLASGKKGIYESQLRKIS</sequence>
<dbReference type="Gene3D" id="1.10.3080.10">
    <property type="entry name" value="Clc chloride channel"/>
    <property type="match status" value="1"/>
</dbReference>
<feature type="transmembrane region" description="Helical" evidence="5">
    <location>
        <begin position="12"/>
        <end position="34"/>
    </location>
</feature>
<accession>A0A429ZP23</accession>
<dbReference type="EMBL" id="NGJU01000010">
    <property type="protein sequence ID" value="RST95399.1"/>
    <property type="molecule type" value="Genomic_DNA"/>
</dbReference>
<evidence type="ECO:0000313" key="6">
    <source>
        <dbReference type="EMBL" id="RST95399.1"/>
    </source>
</evidence>
<feature type="transmembrane region" description="Helical" evidence="5">
    <location>
        <begin position="141"/>
        <end position="167"/>
    </location>
</feature>
<dbReference type="PRINTS" id="PR00762">
    <property type="entry name" value="CLCHANNEL"/>
</dbReference>
<proteinExistence type="predicted"/>
<feature type="transmembrane region" description="Helical" evidence="5">
    <location>
        <begin position="336"/>
        <end position="353"/>
    </location>
</feature>